<evidence type="ECO:0000256" key="1">
    <source>
        <dbReference type="ARBA" id="ARBA00022527"/>
    </source>
</evidence>
<keyword evidence="4" id="KW-1185">Reference proteome</keyword>
<dbReference type="Proteomes" id="UP000261948">
    <property type="component" value="Unassembled WGS sequence"/>
</dbReference>
<feature type="domain" description="Histidine kinase/HSP90-like ATPase" evidence="2">
    <location>
        <begin position="22"/>
        <end position="148"/>
    </location>
</feature>
<dbReference type="PANTHER" id="PTHR35526:SF3">
    <property type="entry name" value="ANTI-SIGMA-F FACTOR RSBW"/>
    <property type="match status" value="1"/>
</dbReference>
<dbReference type="InterPro" id="IPR003594">
    <property type="entry name" value="HATPase_dom"/>
</dbReference>
<accession>A0A373FQM8</accession>
<gene>
    <name evidence="3" type="ORF">DZC30_06865</name>
</gene>
<keyword evidence="1" id="KW-0808">Transferase</keyword>
<dbReference type="EMBL" id="QURR01000007">
    <property type="protein sequence ID" value="RGE45669.1"/>
    <property type="molecule type" value="Genomic_DNA"/>
</dbReference>
<sequence>MDTNSPISSPWPAFQPLEQRAMPARSESVAQMMAWLEQVGEERSWPPKSVFALTLCADEALTNIVSHAKPADDAALQIKLQLGMLDGGIALCLADNGREFDPTQQASAELAESLDEAEVGGHGLRLMRHYLQRFEYRRSDGWNCLLMVVASQDKAS</sequence>
<dbReference type="CDD" id="cd16936">
    <property type="entry name" value="HATPase_RsbW-like"/>
    <property type="match status" value="1"/>
</dbReference>
<evidence type="ECO:0000313" key="4">
    <source>
        <dbReference type="Proteomes" id="UP000261948"/>
    </source>
</evidence>
<dbReference type="AlphaFoldDB" id="A0A373FQM8"/>
<protein>
    <submittedName>
        <fullName evidence="3">ATP-binding protein</fullName>
    </submittedName>
</protein>
<keyword evidence="1" id="KW-0723">Serine/threonine-protein kinase</keyword>
<dbReference type="InterPro" id="IPR050267">
    <property type="entry name" value="Anti-sigma-factor_SerPK"/>
</dbReference>
<organism evidence="3 4">
    <name type="scientific">Comamonas testosteroni</name>
    <name type="common">Pseudomonas testosteroni</name>
    <dbReference type="NCBI Taxonomy" id="285"/>
    <lineage>
        <taxon>Bacteria</taxon>
        <taxon>Pseudomonadati</taxon>
        <taxon>Pseudomonadota</taxon>
        <taxon>Betaproteobacteria</taxon>
        <taxon>Burkholderiales</taxon>
        <taxon>Comamonadaceae</taxon>
        <taxon>Comamonas</taxon>
    </lineage>
</organism>
<dbReference type="GO" id="GO:0005524">
    <property type="term" value="F:ATP binding"/>
    <property type="evidence" value="ECO:0007669"/>
    <property type="project" value="UniProtKB-KW"/>
</dbReference>
<dbReference type="PANTHER" id="PTHR35526">
    <property type="entry name" value="ANTI-SIGMA-F FACTOR RSBW-RELATED"/>
    <property type="match status" value="1"/>
</dbReference>
<dbReference type="Pfam" id="PF13581">
    <property type="entry name" value="HATPase_c_2"/>
    <property type="match status" value="1"/>
</dbReference>
<dbReference type="SUPFAM" id="SSF55874">
    <property type="entry name" value="ATPase domain of HSP90 chaperone/DNA topoisomerase II/histidine kinase"/>
    <property type="match status" value="1"/>
</dbReference>
<dbReference type="GO" id="GO:0004674">
    <property type="term" value="F:protein serine/threonine kinase activity"/>
    <property type="evidence" value="ECO:0007669"/>
    <property type="project" value="UniProtKB-KW"/>
</dbReference>
<reference evidence="3 4" key="1">
    <citation type="submission" date="2018-08" db="EMBL/GenBank/DDBJ databases">
        <title>Comamonas testosteroni strain SWCO2.</title>
        <authorList>
            <person name="Jiang N."/>
            <person name="Zhang X.Z."/>
        </authorList>
    </citation>
    <scope>NUCLEOTIDE SEQUENCE [LARGE SCALE GENOMIC DNA]</scope>
    <source>
        <strain evidence="3 4">SWCO2</strain>
    </source>
</reference>
<evidence type="ECO:0000259" key="2">
    <source>
        <dbReference type="Pfam" id="PF13581"/>
    </source>
</evidence>
<keyword evidence="1" id="KW-0418">Kinase</keyword>
<dbReference type="InterPro" id="IPR036890">
    <property type="entry name" value="HATPase_C_sf"/>
</dbReference>
<dbReference type="OrthoDB" id="327549at2"/>
<keyword evidence="3" id="KW-0067">ATP-binding</keyword>
<keyword evidence="3" id="KW-0547">Nucleotide-binding</keyword>
<evidence type="ECO:0000313" key="3">
    <source>
        <dbReference type="EMBL" id="RGE45669.1"/>
    </source>
</evidence>
<name>A0A373FQM8_COMTE</name>
<comment type="caution">
    <text evidence="3">The sequence shown here is derived from an EMBL/GenBank/DDBJ whole genome shotgun (WGS) entry which is preliminary data.</text>
</comment>
<proteinExistence type="predicted"/>
<dbReference type="Gene3D" id="3.30.565.10">
    <property type="entry name" value="Histidine kinase-like ATPase, C-terminal domain"/>
    <property type="match status" value="1"/>
</dbReference>